<feature type="transmembrane region" description="Helical" evidence="1">
    <location>
        <begin position="94"/>
        <end position="114"/>
    </location>
</feature>
<feature type="transmembrane region" description="Helical" evidence="1">
    <location>
        <begin position="252"/>
        <end position="271"/>
    </location>
</feature>
<feature type="transmembrane region" description="Helical" evidence="1">
    <location>
        <begin position="321"/>
        <end position="344"/>
    </location>
</feature>
<evidence type="ECO:0000313" key="3">
    <source>
        <dbReference type="Proteomes" id="UP000199589"/>
    </source>
</evidence>
<keyword evidence="1" id="KW-0812">Transmembrane</keyword>
<accession>A0A1I3Z1K1</accession>
<evidence type="ECO:0008006" key="4">
    <source>
        <dbReference type="Google" id="ProtNLM"/>
    </source>
</evidence>
<sequence length="403" mass="46329">MVSLYSKSNKSKILINNLILLLLPLGLILSDWIIGIFSVGDFLFFSILLILLFTQNVFLEIMDYKILSLISVYLAVNFFLNIEFNNNFDANSAIAATIKILYYSVFVLITYRFLSIRNLEMSLLKYLNIYSILVILIGLYISLAIYTGNLPFKFIWKLTRTDELSYFYNETIRMRSVFSEPAHLGFYLNLNLSINLFFKRKINFTKYINLLLLGGIILTFSYSSIAIMIILILLYGVNLLLENGTFRFNKMAFIYMILILLLIYISHDFLYKSLIERSFSIINGEDGSASSRIFGSWEYVQQNNFLIGNGAGNTPPITNNFAYMISDLGILPFLMSILFSGFILQRNVGLGLLFIFLNFQKGGYLSPTLSVLIICVILYSKREKKFKSFESKSTIGHDFKYNS</sequence>
<name>A0A1I3Z1K1_9LACT</name>
<feature type="transmembrane region" description="Helical" evidence="1">
    <location>
        <begin position="126"/>
        <end position="146"/>
    </location>
</feature>
<organism evidence="2 3">
    <name type="scientific">Marinilactibacillus piezotolerans</name>
    <dbReference type="NCBI Taxonomy" id="258723"/>
    <lineage>
        <taxon>Bacteria</taxon>
        <taxon>Bacillati</taxon>
        <taxon>Bacillota</taxon>
        <taxon>Bacilli</taxon>
        <taxon>Lactobacillales</taxon>
        <taxon>Carnobacteriaceae</taxon>
        <taxon>Marinilactibacillus</taxon>
    </lineage>
</organism>
<dbReference type="RefSeq" id="WP_091897850.1">
    <property type="nucleotide sequence ID" value="NZ_FOSJ01000027.1"/>
</dbReference>
<feature type="transmembrane region" description="Helical" evidence="1">
    <location>
        <begin position="66"/>
        <end position="82"/>
    </location>
</feature>
<dbReference type="AlphaFoldDB" id="A0A1I3Z1K1"/>
<proteinExistence type="predicted"/>
<feature type="transmembrane region" description="Helical" evidence="1">
    <location>
        <begin position="181"/>
        <end position="198"/>
    </location>
</feature>
<dbReference type="EMBL" id="FOSJ01000027">
    <property type="protein sequence ID" value="SFK37489.1"/>
    <property type="molecule type" value="Genomic_DNA"/>
</dbReference>
<evidence type="ECO:0000313" key="2">
    <source>
        <dbReference type="EMBL" id="SFK37489.1"/>
    </source>
</evidence>
<keyword evidence="3" id="KW-1185">Reference proteome</keyword>
<feature type="transmembrane region" description="Helical" evidence="1">
    <location>
        <begin position="14"/>
        <end position="36"/>
    </location>
</feature>
<protein>
    <recommendedName>
        <fullName evidence="4">O-antigen ligase like membrane protein</fullName>
    </recommendedName>
</protein>
<dbReference type="Proteomes" id="UP000199589">
    <property type="component" value="Unassembled WGS sequence"/>
</dbReference>
<feature type="transmembrane region" description="Helical" evidence="1">
    <location>
        <begin position="42"/>
        <end position="59"/>
    </location>
</feature>
<evidence type="ECO:0000256" key="1">
    <source>
        <dbReference type="SAM" id="Phobius"/>
    </source>
</evidence>
<reference evidence="3" key="1">
    <citation type="submission" date="2016-10" db="EMBL/GenBank/DDBJ databases">
        <authorList>
            <person name="Varghese N."/>
            <person name="Submissions S."/>
        </authorList>
    </citation>
    <scope>NUCLEOTIDE SEQUENCE [LARGE SCALE GENOMIC DNA]</scope>
    <source>
        <strain evidence="3">DSM 16108</strain>
    </source>
</reference>
<keyword evidence="1" id="KW-1133">Transmembrane helix</keyword>
<keyword evidence="1" id="KW-0472">Membrane</keyword>
<dbReference type="OrthoDB" id="2155507at2"/>
<feature type="transmembrane region" description="Helical" evidence="1">
    <location>
        <begin position="210"/>
        <end position="237"/>
    </location>
</feature>
<feature type="transmembrane region" description="Helical" evidence="1">
    <location>
        <begin position="364"/>
        <end position="380"/>
    </location>
</feature>
<gene>
    <name evidence="2" type="ORF">SAMN04488569_102714</name>
</gene>